<feature type="region of interest" description="Disordered" evidence="1">
    <location>
        <begin position="31"/>
        <end position="50"/>
    </location>
</feature>
<feature type="compositionally biased region" description="Polar residues" evidence="1">
    <location>
        <begin position="31"/>
        <end position="43"/>
    </location>
</feature>
<dbReference type="Gene3D" id="3.60.15.10">
    <property type="entry name" value="Ribonuclease Z/Hydroxyacylglutathione hydrolase-like"/>
    <property type="match status" value="1"/>
</dbReference>
<dbReference type="SMART" id="SM00849">
    <property type="entry name" value="Lactamase_B"/>
    <property type="match status" value="1"/>
</dbReference>
<feature type="region of interest" description="Disordered" evidence="1">
    <location>
        <begin position="55"/>
        <end position="78"/>
    </location>
</feature>
<dbReference type="eggNOG" id="COG2333">
    <property type="taxonomic scope" value="Bacteria"/>
</dbReference>
<evidence type="ECO:0000259" key="3">
    <source>
        <dbReference type="SMART" id="SM00849"/>
    </source>
</evidence>
<sequence length="338" mass="37131">MLNKKIKRNHLITSLIVMTLLVVGVGCSPTNQNSNINNKGSETTTEDSQKDIAKENGQVNENATSPSEDNNEETKENSAVTANVTGDLKVHYINVGKADSIFIQQGNNSMLIDAGTNDQKKTVKNYLDTQGITKLDYVVCTHPHKDHVGGMDYIINNFQVDKVYMPNVTTTTETFQDVLVAMEKKGLKSIAPTVGETFNLGDAKCTILAPNSESYEDINDYSIVMKLQFGNTSFMFDGDAQKLSEKEIIAKGFDVKADVLKIGHHGSDSASSKTYLDAVKPKYAVISVGPEVGRYLPDDETIAKLKEREIQIFRTDKCGTIVATSDGNNISFNTKPWQ</sequence>
<dbReference type="PROSITE" id="PS51257">
    <property type="entry name" value="PROKAR_LIPOPROTEIN"/>
    <property type="match status" value="1"/>
</dbReference>
<dbReference type="SUPFAM" id="SSF56281">
    <property type="entry name" value="Metallo-hydrolase/oxidoreductase"/>
    <property type="match status" value="1"/>
</dbReference>
<keyword evidence="2" id="KW-0732">Signal</keyword>
<proteinExistence type="predicted"/>
<feature type="chain" id="PRO_5038587078" evidence="2">
    <location>
        <begin position="25"/>
        <end position="338"/>
    </location>
</feature>
<dbReference type="InterPro" id="IPR036866">
    <property type="entry name" value="RibonucZ/Hydroxyglut_hydro"/>
</dbReference>
<dbReference type="RefSeq" id="WP_010077559.1">
    <property type="nucleotide sequence ID" value="NC_014393.1"/>
</dbReference>
<keyword evidence="5" id="KW-1185">Reference proteome</keyword>
<dbReference type="HOGENOM" id="CLU_010363_0_2_9"/>
<gene>
    <name evidence="4" type="ordered locus">Clocel_1490</name>
</gene>
<dbReference type="PANTHER" id="PTHR30619">
    <property type="entry name" value="DNA INTERNALIZATION/COMPETENCE PROTEIN COMEC/REC2"/>
    <property type="match status" value="1"/>
</dbReference>
<feature type="compositionally biased region" description="Polar residues" evidence="1">
    <location>
        <begin position="57"/>
        <end position="68"/>
    </location>
</feature>
<dbReference type="KEGG" id="ccb:Clocel_1490"/>
<evidence type="ECO:0000313" key="4">
    <source>
        <dbReference type="EMBL" id="ADL51241.1"/>
    </source>
</evidence>
<dbReference type="InterPro" id="IPR001279">
    <property type="entry name" value="Metallo-B-lactamas"/>
</dbReference>
<evidence type="ECO:0000256" key="1">
    <source>
        <dbReference type="SAM" id="MobiDB-lite"/>
    </source>
</evidence>
<protein>
    <submittedName>
        <fullName evidence="4">Beta-lactamase domain protein</fullName>
    </submittedName>
</protein>
<dbReference type="Pfam" id="PF00753">
    <property type="entry name" value="Lactamase_B"/>
    <property type="match status" value="1"/>
</dbReference>
<dbReference type="PANTHER" id="PTHR30619:SF7">
    <property type="entry name" value="BETA-LACTAMASE DOMAIN PROTEIN"/>
    <property type="match status" value="1"/>
</dbReference>
<dbReference type="Proteomes" id="UP000002730">
    <property type="component" value="Chromosome"/>
</dbReference>
<feature type="signal peptide" evidence="2">
    <location>
        <begin position="1"/>
        <end position="24"/>
    </location>
</feature>
<dbReference type="STRING" id="573061.Clocel_1490"/>
<feature type="domain" description="Metallo-beta-lactamase" evidence="3">
    <location>
        <begin position="97"/>
        <end position="292"/>
    </location>
</feature>
<evidence type="ECO:0000256" key="2">
    <source>
        <dbReference type="SAM" id="SignalP"/>
    </source>
</evidence>
<dbReference type="OrthoDB" id="9761531at2"/>
<dbReference type="CDD" id="cd07731">
    <property type="entry name" value="ComA-like_MBL-fold"/>
    <property type="match status" value="1"/>
</dbReference>
<name>D9SW97_CLOC7</name>
<dbReference type="InterPro" id="IPR052159">
    <property type="entry name" value="Competence_DNA_uptake"/>
</dbReference>
<organism evidence="4 5">
    <name type="scientific">Clostridium cellulovorans (strain ATCC 35296 / DSM 3052 / OCM 3 / 743B)</name>
    <dbReference type="NCBI Taxonomy" id="573061"/>
    <lineage>
        <taxon>Bacteria</taxon>
        <taxon>Bacillati</taxon>
        <taxon>Bacillota</taxon>
        <taxon>Clostridia</taxon>
        <taxon>Eubacteriales</taxon>
        <taxon>Clostridiaceae</taxon>
        <taxon>Clostridium</taxon>
    </lineage>
</organism>
<reference evidence="4 5" key="1">
    <citation type="submission" date="2010-08" db="EMBL/GenBank/DDBJ databases">
        <title>Complete sequence of Clostridium cellulovorans 743B.</title>
        <authorList>
            <consortium name="US DOE Joint Genome Institute"/>
            <person name="Lucas S."/>
            <person name="Copeland A."/>
            <person name="Lapidus A."/>
            <person name="Cheng J.-F."/>
            <person name="Bruce D."/>
            <person name="Goodwin L."/>
            <person name="Pitluck S."/>
            <person name="Chertkov O."/>
            <person name="Detter J.C."/>
            <person name="Han C."/>
            <person name="Tapia R."/>
            <person name="Land M."/>
            <person name="Hauser L."/>
            <person name="Chang Y.-J."/>
            <person name="Jeffries C."/>
            <person name="Kyrpides N."/>
            <person name="Ivanova N."/>
            <person name="Mikhailova N."/>
            <person name="Hemme C.L."/>
            <person name="Woyke T."/>
        </authorList>
    </citation>
    <scope>NUCLEOTIDE SEQUENCE [LARGE SCALE GENOMIC DNA]</scope>
    <source>
        <strain evidence="5">ATCC 35296 / DSM 3052 / OCM 3 / 743B</strain>
    </source>
</reference>
<evidence type="ECO:0000313" key="5">
    <source>
        <dbReference type="Proteomes" id="UP000002730"/>
    </source>
</evidence>
<dbReference type="AlphaFoldDB" id="D9SW97"/>
<dbReference type="InterPro" id="IPR035681">
    <property type="entry name" value="ComA-like_MBL"/>
</dbReference>
<dbReference type="EMBL" id="CP002160">
    <property type="protein sequence ID" value="ADL51241.1"/>
    <property type="molecule type" value="Genomic_DNA"/>
</dbReference>
<accession>D9SW97</accession>